<protein>
    <submittedName>
        <fullName evidence="1">Uncharacterized protein</fullName>
    </submittedName>
</protein>
<evidence type="ECO:0000313" key="2">
    <source>
        <dbReference type="Proteomes" id="UP000076858"/>
    </source>
</evidence>
<accession>A0A164P3K3</accession>
<name>A0A164P3K3_9CRUS</name>
<comment type="caution">
    <text evidence="1">The sequence shown here is derived from an EMBL/GenBank/DDBJ whole genome shotgun (WGS) entry which is preliminary data.</text>
</comment>
<evidence type="ECO:0000313" key="1">
    <source>
        <dbReference type="EMBL" id="KZS06481.1"/>
    </source>
</evidence>
<dbReference type="Proteomes" id="UP000076858">
    <property type="component" value="Unassembled WGS sequence"/>
</dbReference>
<reference evidence="1 2" key="1">
    <citation type="submission" date="2016-03" db="EMBL/GenBank/DDBJ databases">
        <title>EvidentialGene: Evidence-directed Construction of Genes on Genomes.</title>
        <authorList>
            <person name="Gilbert D.G."/>
            <person name="Choi J.-H."/>
            <person name="Mockaitis K."/>
            <person name="Colbourne J."/>
            <person name="Pfrender M."/>
        </authorList>
    </citation>
    <scope>NUCLEOTIDE SEQUENCE [LARGE SCALE GENOMIC DNA]</scope>
    <source>
        <strain evidence="1 2">Xinb3</strain>
        <tissue evidence="1">Complete organism</tissue>
    </source>
</reference>
<organism evidence="1 2">
    <name type="scientific">Daphnia magna</name>
    <dbReference type="NCBI Taxonomy" id="35525"/>
    <lineage>
        <taxon>Eukaryota</taxon>
        <taxon>Metazoa</taxon>
        <taxon>Ecdysozoa</taxon>
        <taxon>Arthropoda</taxon>
        <taxon>Crustacea</taxon>
        <taxon>Branchiopoda</taxon>
        <taxon>Diplostraca</taxon>
        <taxon>Cladocera</taxon>
        <taxon>Anomopoda</taxon>
        <taxon>Daphniidae</taxon>
        <taxon>Daphnia</taxon>
    </lineage>
</organism>
<gene>
    <name evidence="1" type="ORF">APZ42_030064</name>
</gene>
<dbReference type="AlphaFoldDB" id="A0A164P3K3"/>
<keyword evidence="2" id="KW-1185">Reference proteome</keyword>
<proteinExistence type="predicted"/>
<sequence>MTFFGQLVIVPETISIDTTPSECYYTINNIWCGEHDISLTDDKYLFAHEPETVGYWMQSVDWEILNCALEHVQQHQQEEVEGFPTLIGKASTAAGTLSNNNLTMVWDTTYTHKVEHSTQLVESGNGTLMTKSENDKSFRLLDNDRQLDFHLTLSHLAFQLNITAQTEHQALKSLHPSLLCRPPRVSDPELDISANKQYIQDHYRCDSVWELVKYSPCYWTNGFVSFNDIPCAFRNDTWKRIDPNIALPENTLAHSSRYDDVESFDYDHRSNTVYNDNLLNHMNVVADIMAAMNEHPPSDLSLNHRSSAINV</sequence>
<dbReference type="OrthoDB" id="10335682at2759"/>
<dbReference type="EMBL" id="LRGB01002715">
    <property type="protein sequence ID" value="KZS06481.1"/>
    <property type="molecule type" value="Genomic_DNA"/>
</dbReference>